<dbReference type="AlphaFoldDB" id="A0A9D2LZ94"/>
<accession>A0A9D2LZ94</accession>
<organism evidence="1 2">
    <name type="scientific">Candidatus Acutalibacter ornithocaccae</name>
    <dbReference type="NCBI Taxonomy" id="2838416"/>
    <lineage>
        <taxon>Bacteria</taxon>
        <taxon>Bacillati</taxon>
        <taxon>Bacillota</taxon>
        <taxon>Clostridia</taxon>
        <taxon>Eubacteriales</taxon>
        <taxon>Acutalibacteraceae</taxon>
        <taxon>Acutalibacter</taxon>
    </lineage>
</organism>
<evidence type="ECO:0008006" key="3">
    <source>
        <dbReference type="Google" id="ProtNLM"/>
    </source>
</evidence>
<protein>
    <recommendedName>
        <fullName evidence="3">Flavodoxin-like fold domain-containing protein</fullName>
    </recommendedName>
</protein>
<dbReference type="InterPro" id="IPR029039">
    <property type="entry name" value="Flavoprotein-like_sf"/>
</dbReference>
<reference evidence="1" key="2">
    <citation type="submission" date="2021-04" db="EMBL/GenBank/DDBJ databases">
        <authorList>
            <person name="Gilroy R."/>
        </authorList>
    </citation>
    <scope>NUCLEOTIDE SEQUENCE</scope>
    <source>
        <strain evidence="1">ChiBcolR8-3208</strain>
    </source>
</reference>
<sequence length="204" mass="22621">MEVLLLNGSPRAPVSHSKELARMFQEACPLPGKYRAISSSNHKELCQLAGKASHLLLVFPLYVDGIPATLLEFLKALEREPPREKPTISLLINCGFLEPEQNDTAVEILRLFCEQAGYPFGSVLKVASGEAILSTPFRFLVQRKVKRFARAVALGERLTLQVTMPLPKGVFLRASRSFWTQYGAKNGITPEQMASLEIEDGKLP</sequence>
<evidence type="ECO:0000313" key="1">
    <source>
        <dbReference type="EMBL" id="HJB37463.1"/>
    </source>
</evidence>
<dbReference type="Gene3D" id="3.40.50.360">
    <property type="match status" value="1"/>
</dbReference>
<reference evidence="1" key="1">
    <citation type="journal article" date="2021" name="PeerJ">
        <title>Extensive microbial diversity within the chicken gut microbiome revealed by metagenomics and culture.</title>
        <authorList>
            <person name="Gilroy R."/>
            <person name="Ravi A."/>
            <person name="Getino M."/>
            <person name="Pursley I."/>
            <person name="Horton D.L."/>
            <person name="Alikhan N.F."/>
            <person name="Baker D."/>
            <person name="Gharbi K."/>
            <person name="Hall N."/>
            <person name="Watson M."/>
            <person name="Adriaenssens E.M."/>
            <person name="Foster-Nyarko E."/>
            <person name="Jarju S."/>
            <person name="Secka A."/>
            <person name="Antonio M."/>
            <person name="Oren A."/>
            <person name="Chaudhuri R.R."/>
            <person name="La Ragione R."/>
            <person name="Hildebrand F."/>
            <person name="Pallen M.J."/>
        </authorList>
    </citation>
    <scope>NUCLEOTIDE SEQUENCE</scope>
    <source>
        <strain evidence="1">ChiBcolR8-3208</strain>
    </source>
</reference>
<dbReference type="SUPFAM" id="SSF52218">
    <property type="entry name" value="Flavoproteins"/>
    <property type="match status" value="1"/>
</dbReference>
<name>A0A9D2LZ94_9FIRM</name>
<proteinExistence type="predicted"/>
<evidence type="ECO:0000313" key="2">
    <source>
        <dbReference type="Proteomes" id="UP000824214"/>
    </source>
</evidence>
<comment type="caution">
    <text evidence="1">The sequence shown here is derived from an EMBL/GenBank/DDBJ whole genome shotgun (WGS) entry which is preliminary data.</text>
</comment>
<gene>
    <name evidence="1" type="ORF">H9942_05275</name>
</gene>
<dbReference type="Proteomes" id="UP000824214">
    <property type="component" value="Unassembled WGS sequence"/>
</dbReference>
<dbReference type="EMBL" id="DWXZ01000110">
    <property type="protein sequence ID" value="HJB37463.1"/>
    <property type="molecule type" value="Genomic_DNA"/>
</dbReference>